<keyword evidence="2" id="KW-0131">Cell cycle</keyword>
<dbReference type="Pfam" id="PF11357">
    <property type="entry name" value="Spy1"/>
    <property type="match status" value="1"/>
</dbReference>
<evidence type="ECO:0000256" key="1">
    <source>
        <dbReference type="ARBA" id="ARBA00010932"/>
    </source>
</evidence>
<proteinExistence type="inferred from homology"/>
<accession>E0VSK3</accession>
<keyword evidence="5" id="KW-1185">Reference proteome</keyword>
<dbReference type="EMBL" id="AAZO01005143">
    <property type="status" value="NOT_ANNOTATED_CDS"/>
    <property type="molecule type" value="Genomic_DNA"/>
</dbReference>
<dbReference type="InterPro" id="IPR020984">
    <property type="entry name" value="Speedy"/>
</dbReference>
<dbReference type="Proteomes" id="UP000009046">
    <property type="component" value="Unassembled WGS sequence"/>
</dbReference>
<dbReference type="CTD" id="8234476"/>
<dbReference type="GeneID" id="8234476"/>
<dbReference type="GO" id="GO:0019901">
    <property type="term" value="F:protein kinase binding"/>
    <property type="evidence" value="ECO:0007669"/>
    <property type="project" value="InterPro"/>
</dbReference>
<name>E0VSK3_PEDHC</name>
<dbReference type="OMA" id="SYSQGMI"/>
<comment type="similarity">
    <text evidence="1">Belongs to the Speedy/Ringo family.</text>
</comment>
<dbReference type="EMBL" id="DS235751">
    <property type="protein sequence ID" value="EEB16359.1"/>
    <property type="molecule type" value="Genomic_DNA"/>
</dbReference>
<gene>
    <name evidence="4" type="primary">8234476</name>
    <name evidence="3" type="ORF">Phum_PHUM420070</name>
</gene>
<evidence type="ECO:0000313" key="5">
    <source>
        <dbReference type="Proteomes" id="UP000009046"/>
    </source>
</evidence>
<organism>
    <name type="scientific">Pediculus humanus subsp. corporis</name>
    <name type="common">Body louse</name>
    <dbReference type="NCBI Taxonomy" id="121224"/>
    <lineage>
        <taxon>Eukaryota</taxon>
        <taxon>Metazoa</taxon>
        <taxon>Ecdysozoa</taxon>
        <taxon>Arthropoda</taxon>
        <taxon>Hexapoda</taxon>
        <taxon>Insecta</taxon>
        <taxon>Pterygota</taxon>
        <taxon>Neoptera</taxon>
        <taxon>Paraneoptera</taxon>
        <taxon>Psocodea</taxon>
        <taxon>Troctomorpha</taxon>
        <taxon>Phthiraptera</taxon>
        <taxon>Anoplura</taxon>
        <taxon>Pediculidae</taxon>
        <taxon>Pediculus</taxon>
    </lineage>
</organism>
<protein>
    <recommendedName>
        <fullName evidence="6">Cyclin N-terminal domain-containing protein</fullName>
    </recommendedName>
</protein>
<reference evidence="4" key="3">
    <citation type="submission" date="2021-02" db="UniProtKB">
        <authorList>
            <consortium name="EnsemblMetazoa"/>
        </authorList>
    </citation>
    <scope>IDENTIFICATION</scope>
    <source>
        <strain evidence="4">USDA</strain>
    </source>
</reference>
<dbReference type="eggNOG" id="KOG3938">
    <property type="taxonomic scope" value="Eukaryota"/>
</dbReference>
<dbReference type="OrthoDB" id="9442170at2759"/>
<dbReference type="RefSeq" id="XP_002429097.1">
    <property type="nucleotide sequence ID" value="XM_002429052.1"/>
</dbReference>
<dbReference type="InParanoid" id="E0VSK3"/>
<dbReference type="HOGENOM" id="CLU_070353_3_2_1"/>
<dbReference type="PANTHER" id="PTHR31545">
    <property type="entry name" value="SEEDY PROTEIN A/C FAMILY MEMBER"/>
    <property type="match status" value="1"/>
</dbReference>
<reference evidence="3" key="2">
    <citation type="submission" date="2007-04" db="EMBL/GenBank/DDBJ databases">
        <title>The genome of the human body louse.</title>
        <authorList>
            <consortium name="The Human Body Louse Genome Consortium"/>
            <person name="Kirkness E."/>
            <person name="Walenz B."/>
            <person name="Hass B."/>
            <person name="Bruggner R."/>
            <person name="Strausberg R."/>
        </authorList>
    </citation>
    <scope>NUCLEOTIDE SEQUENCE</scope>
    <source>
        <strain evidence="3">USDA</strain>
    </source>
</reference>
<dbReference type="InterPro" id="IPR052316">
    <property type="entry name" value="Speedy-Ringo_regulator"/>
</dbReference>
<dbReference type="EnsemblMetazoa" id="PHUM420070-RA">
    <property type="protein sequence ID" value="PHUM420070-PA"/>
    <property type="gene ID" value="PHUM420070"/>
</dbReference>
<evidence type="ECO:0000256" key="2">
    <source>
        <dbReference type="ARBA" id="ARBA00023306"/>
    </source>
</evidence>
<reference evidence="3" key="1">
    <citation type="submission" date="2007-04" db="EMBL/GenBank/DDBJ databases">
        <title>Annotation of Pediculus humanus corporis strain USDA.</title>
        <authorList>
            <person name="Kirkness E."/>
            <person name="Hannick L."/>
            <person name="Hass B."/>
            <person name="Bruggner R."/>
            <person name="Lawson D."/>
            <person name="Bidwell S."/>
            <person name="Joardar V."/>
            <person name="Caler E."/>
            <person name="Walenz B."/>
            <person name="Inman J."/>
            <person name="Schobel S."/>
            <person name="Galinsky K."/>
            <person name="Amedeo P."/>
            <person name="Strausberg R."/>
        </authorList>
    </citation>
    <scope>NUCLEOTIDE SEQUENCE</scope>
    <source>
        <strain evidence="3">USDA</strain>
    </source>
</reference>
<dbReference type="KEGG" id="phu:Phum_PHUM420070"/>
<dbReference type="VEuPathDB" id="VectorBase:PHUM420070"/>
<dbReference type="PANTHER" id="PTHR31545:SF2">
    <property type="entry name" value="SPEEDY PROTEIN C"/>
    <property type="match status" value="1"/>
</dbReference>
<dbReference type="AlphaFoldDB" id="E0VSK3"/>
<evidence type="ECO:0000313" key="3">
    <source>
        <dbReference type="EMBL" id="EEB16359.1"/>
    </source>
</evidence>
<evidence type="ECO:0000313" key="4">
    <source>
        <dbReference type="EnsemblMetazoa" id="PHUM420070-PA"/>
    </source>
</evidence>
<sequence>MYKSELLFYLHLLDTDPTIQRFLNYDKFYCLADKYLIAMVFIYFKRAQLSLQDFTPLNFFAGLCLAQSMEEDIDLSSEIYPWALGKNDVENKINNLLEIKSLLWQLMDHRAAVSYHCCKQVRQIILILSIE</sequence>
<evidence type="ECO:0008006" key="6">
    <source>
        <dbReference type="Google" id="ProtNLM"/>
    </source>
</evidence>